<organism evidence="1 2">
    <name type="scientific">Adineta steineri</name>
    <dbReference type="NCBI Taxonomy" id="433720"/>
    <lineage>
        <taxon>Eukaryota</taxon>
        <taxon>Metazoa</taxon>
        <taxon>Spiralia</taxon>
        <taxon>Gnathifera</taxon>
        <taxon>Rotifera</taxon>
        <taxon>Eurotatoria</taxon>
        <taxon>Bdelloidea</taxon>
        <taxon>Adinetida</taxon>
        <taxon>Adinetidae</taxon>
        <taxon>Adineta</taxon>
    </lineage>
</organism>
<evidence type="ECO:0000313" key="2">
    <source>
        <dbReference type="Proteomes" id="UP000663844"/>
    </source>
</evidence>
<gene>
    <name evidence="1" type="ORF">OXD698_LOCUS49543</name>
</gene>
<comment type="caution">
    <text evidence="1">The sequence shown here is derived from an EMBL/GenBank/DDBJ whole genome shotgun (WGS) entry which is preliminary data.</text>
</comment>
<evidence type="ECO:0000313" key="1">
    <source>
        <dbReference type="EMBL" id="CAF4365363.1"/>
    </source>
</evidence>
<reference evidence="1" key="1">
    <citation type="submission" date="2021-02" db="EMBL/GenBank/DDBJ databases">
        <authorList>
            <person name="Nowell W R."/>
        </authorList>
    </citation>
    <scope>NUCLEOTIDE SEQUENCE</scope>
</reference>
<feature type="non-terminal residue" evidence="1">
    <location>
        <position position="121"/>
    </location>
</feature>
<dbReference type="EMBL" id="CAJOAZ010022397">
    <property type="protein sequence ID" value="CAF4365363.1"/>
    <property type="molecule type" value="Genomic_DNA"/>
</dbReference>
<sequence>MNEYSCGDGQCLLFQNFTRLCSMYEDCQTQCNNGRDLFFRRNLFYFGFSIGINNSNNISFECQFLMLCISGELNIKLLGYDYTKCLCTHRNQNEKQCLKYFRDYCPTLFVGQTFINILYPF</sequence>
<accession>A0A820LZL5</accession>
<proteinExistence type="predicted"/>
<dbReference type="Proteomes" id="UP000663844">
    <property type="component" value="Unassembled WGS sequence"/>
</dbReference>
<name>A0A820LZL5_9BILA</name>
<dbReference type="AlphaFoldDB" id="A0A820LZL5"/>
<protein>
    <submittedName>
        <fullName evidence="1">Uncharacterized protein</fullName>
    </submittedName>
</protein>